<gene>
    <name evidence="3" type="ORF">METZ01_LOCUS326898</name>
</gene>
<evidence type="ECO:0000256" key="2">
    <source>
        <dbReference type="SAM" id="Phobius"/>
    </source>
</evidence>
<evidence type="ECO:0000313" key="3">
    <source>
        <dbReference type="EMBL" id="SVC74044.1"/>
    </source>
</evidence>
<feature type="non-terminal residue" evidence="3">
    <location>
        <position position="57"/>
    </location>
</feature>
<proteinExistence type="predicted"/>
<reference evidence="3" key="1">
    <citation type="submission" date="2018-05" db="EMBL/GenBank/DDBJ databases">
        <authorList>
            <person name="Lanie J.A."/>
            <person name="Ng W.-L."/>
            <person name="Kazmierczak K.M."/>
            <person name="Andrzejewski T.M."/>
            <person name="Davidsen T.M."/>
            <person name="Wayne K.J."/>
            <person name="Tettelin H."/>
            <person name="Glass J.I."/>
            <person name="Rusch D."/>
            <person name="Podicherti R."/>
            <person name="Tsui H.-C.T."/>
            <person name="Winkler M.E."/>
        </authorList>
    </citation>
    <scope>NUCLEOTIDE SEQUENCE</scope>
</reference>
<keyword evidence="2" id="KW-1133">Transmembrane helix</keyword>
<dbReference type="EMBL" id="UINC01108155">
    <property type="protein sequence ID" value="SVC74044.1"/>
    <property type="molecule type" value="Genomic_DNA"/>
</dbReference>
<feature type="region of interest" description="Disordered" evidence="1">
    <location>
        <begin position="1"/>
        <end position="20"/>
    </location>
</feature>
<protein>
    <submittedName>
        <fullName evidence="3">Uncharacterized protein</fullName>
    </submittedName>
</protein>
<keyword evidence="2" id="KW-0472">Membrane</keyword>
<organism evidence="3">
    <name type="scientific">marine metagenome</name>
    <dbReference type="NCBI Taxonomy" id="408172"/>
    <lineage>
        <taxon>unclassified sequences</taxon>
        <taxon>metagenomes</taxon>
        <taxon>ecological metagenomes</taxon>
    </lineage>
</organism>
<sequence>MSNGIKSESDNTIKNSGSKNFFESNKLPILVTVIFFLSASYVSFFIDNPARGSDAIF</sequence>
<accession>A0A382PKY6</accession>
<feature type="transmembrane region" description="Helical" evidence="2">
    <location>
        <begin position="27"/>
        <end position="46"/>
    </location>
</feature>
<keyword evidence="2" id="KW-0812">Transmembrane</keyword>
<name>A0A382PKY6_9ZZZZ</name>
<evidence type="ECO:0000256" key="1">
    <source>
        <dbReference type="SAM" id="MobiDB-lite"/>
    </source>
</evidence>
<dbReference type="AlphaFoldDB" id="A0A382PKY6"/>